<protein>
    <recommendedName>
        <fullName evidence="7">Type II secretion system protein GspF domain-containing protein</fullName>
    </recommendedName>
</protein>
<sequence>MPTKPRTSSAPLLQPTLSQGRRVTWLAAVAAAAAVALLVRSRPTLPVMPSASATAATSPGADAGWLRRHRLLWSALAGIAAVVFVSGPAGVPAGAAAAVSTWVVIGRAEPARVRVRRRAVARDLPHVVALFAAALRSGAAPADAIDQVCRALPGPASDRLSGVAARLSVGLDPEQVWSSLADDPPLVSLGRTLARAHATGAPVVAAVERLADELSRTGRSEAEERARAVGVQAAVPLGLCLLPAFVLIGIVPLAVALLTGLDL</sequence>
<keyword evidence="4 6" id="KW-1133">Transmembrane helix</keyword>
<evidence type="ECO:0000256" key="1">
    <source>
        <dbReference type="ARBA" id="ARBA00004651"/>
    </source>
</evidence>
<gene>
    <name evidence="8" type="ORF">GCM10023350_33750</name>
</gene>
<feature type="domain" description="Type II secretion system protein GspF" evidence="7">
    <location>
        <begin position="130"/>
        <end position="249"/>
    </location>
</feature>
<evidence type="ECO:0000259" key="7">
    <source>
        <dbReference type="Pfam" id="PF00482"/>
    </source>
</evidence>
<keyword evidence="3 6" id="KW-0812">Transmembrane</keyword>
<keyword evidence="2" id="KW-1003">Cell membrane</keyword>
<keyword evidence="5 6" id="KW-0472">Membrane</keyword>
<evidence type="ECO:0000256" key="3">
    <source>
        <dbReference type="ARBA" id="ARBA00022692"/>
    </source>
</evidence>
<name>A0ABP8Z4F3_9ACTN</name>
<comment type="caution">
    <text evidence="8">The sequence shown here is derived from an EMBL/GenBank/DDBJ whole genome shotgun (WGS) entry which is preliminary data.</text>
</comment>
<proteinExistence type="predicted"/>
<evidence type="ECO:0000313" key="8">
    <source>
        <dbReference type="EMBL" id="GAA4746284.1"/>
    </source>
</evidence>
<feature type="transmembrane region" description="Helical" evidence="6">
    <location>
        <begin position="71"/>
        <end position="104"/>
    </location>
</feature>
<evidence type="ECO:0000256" key="5">
    <source>
        <dbReference type="ARBA" id="ARBA00023136"/>
    </source>
</evidence>
<feature type="transmembrane region" description="Helical" evidence="6">
    <location>
        <begin position="234"/>
        <end position="258"/>
    </location>
</feature>
<keyword evidence="9" id="KW-1185">Reference proteome</keyword>
<evidence type="ECO:0000256" key="4">
    <source>
        <dbReference type="ARBA" id="ARBA00022989"/>
    </source>
</evidence>
<organism evidence="8 9">
    <name type="scientific">Nocardioides endophyticus</name>
    <dbReference type="NCBI Taxonomy" id="1353775"/>
    <lineage>
        <taxon>Bacteria</taxon>
        <taxon>Bacillati</taxon>
        <taxon>Actinomycetota</taxon>
        <taxon>Actinomycetes</taxon>
        <taxon>Propionibacteriales</taxon>
        <taxon>Nocardioidaceae</taxon>
        <taxon>Nocardioides</taxon>
    </lineage>
</organism>
<dbReference type="EMBL" id="BAABKN010000022">
    <property type="protein sequence ID" value="GAA4746284.1"/>
    <property type="molecule type" value="Genomic_DNA"/>
</dbReference>
<comment type="subcellular location">
    <subcellularLocation>
        <location evidence="1">Cell membrane</location>
        <topology evidence="1">Multi-pass membrane protein</topology>
    </subcellularLocation>
</comment>
<evidence type="ECO:0000256" key="6">
    <source>
        <dbReference type="SAM" id="Phobius"/>
    </source>
</evidence>
<evidence type="ECO:0000256" key="2">
    <source>
        <dbReference type="ARBA" id="ARBA00022475"/>
    </source>
</evidence>
<dbReference type="PANTHER" id="PTHR35007">
    <property type="entry name" value="INTEGRAL MEMBRANE PROTEIN-RELATED"/>
    <property type="match status" value="1"/>
</dbReference>
<dbReference type="PANTHER" id="PTHR35007:SF3">
    <property type="entry name" value="POSSIBLE CONSERVED ALANINE RICH MEMBRANE PROTEIN"/>
    <property type="match status" value="1"/>
</dbReference>
<dbReference type="InterPro" id="IPR018076">
    <property type="entry name" value="T2SS_GspF_dom"/>
</dbReference>
<accession>A0ABP8Z4F3</accession>
<reference evidence="9" key="1">
    <citation type="journal article" date="2019" name="Int. J. Syst. Evol. Microbiol.">
        <title>The Global Catalogue of Microorganisms (GCM) 10K type strain sequencing project: providing services to taxonomists for standard genome sequencing and annotation.</title>
        <authorList>
            <consortium name="The Broad Institute Genomics Platform"/>
            <consortium name="The Broad Institute Genome Sequencing Center for Infectious Disease"/>
            <person name="Wu L."/>
            <person name="Ma J."/>
        </authorList>
    </citation>
    <scope>NUCLEOTIDE SEQUENCE [LARGE SCALE GENOMIC DNA]</scope>
    <source>
        <strain evidence="9">JCM 18532</strain>
    </source>
</reference>
<dbReference type="Proteomes" id="UP001499882">
    <property type="component" value="Unassembled WGS sequence"/>
</dbReference>
<evidence type="ECO:0000313" key="9">
    <source>
        <dbReference type="Proteomes" id="UP001499882"/>
    </source>
</evidence>
<dbReference type="Pfam" id="PF00482">
    <property type="entry name" value="T2SSF"/>
    <property type="match status" value="1"/>
</dbReference>